<evidence type="ECO:0000313" key="4">
    <source>
        <dbReference type="EMBL" id="MBG0560445.1"/>
    </source>
</evidence>
<gene>
    <name evidence="4" type="ORF">I4J89_03055</name>
</gene>
<comment type="caution">
    <text evidence="4">The sequence shown here is derived from an EMBL/GenBank/DDBJ whole genome shotgun (WGS) entry which is preliminary data.</text>
</comment>
<dbReference type="AlphaFoldDB" id="A0A931FVN7"/>
<feature type="compositionally biased region" description="Low complexity" evidence="1">
    <location>
        <begin position="241"/>
        <end position="260"/>
    </location>
</feature>
<feature type="region of interest" description="Disordered" evidence="1">
    <location>
        <begin position="393"/>
        <end position="585"/>
    </location>
</feature>
<dbReference type="InterPro" id="IPR008969">
    <property type="entry name" value="CarboxyPept-like_regulatory"/>
</dbReference>
<evidence type="ECO:0000256" key="3">
    <source>
        <dbReference type="SAM" id="SignalP"/>
    </source>
</evidence>
<evidence type="ECO:0000256" key="1">
    <source>
        <dbReference type="SAM" id="MobiDB-lite"/>
    </source>
</evidence>
<dbReference type="Pfam" id="PF13620">
    <property type="entry name" value="CarboxypepD_reg"/>
    <property type="match status" value="1"/>
</dbReference>
<evidence type="ECO:0000313" key="5">
    <source>
        <dbReference type="Proteomes" id="UP000598146"/>
    </source>
</evidence>
<feature type="region of interest" description="Disordered" evidence="1">
    <location>
        <begin position="241"/>
        <end position="286"/>
    </location>
</feature>
<dbReference type="RefSeq" id="WP_196412275.1">
    <property type="nucleotide sequence ID" value="NZ_JADQTO010000002.1"/>
</dbReference>
<feature type="compositionally biased region" description="Low complexity" evidence="1">
    <location>
        <begin position="537"/>
        <end position="551"/>
    </location>
</feature>
<dbReference type="Gene3D" id="2.60.40.1120">
    <property type="entry name" value="Carboxypeptidase-like, regulatory domain"/>
    <property type="match status" value="1"/>
</dbReference>
<feature type="chain" id="PRO_5037390165" evidence="3">
    <location>
        <begin position="33"/>
        <end position="585"/>
    </location>
</feature>
<feature type="compositionally biased region" description="Gly residues" evidence="1">
    <location>
        <begin position="520"/>
        <end position="536"/>
    </location>
</feature>
<keyword evidence="2" id="KW-1133">Transmembrane helix</keyword>
<keyword evidence="4" id="KW-0378">Hydrolase</keyword>
<keyword evidence="3" id="KW-0732">Signal</keyword>
<feature type="compositionally biased region" description="Polar residues" evidence="1">
    <location>
        <begin position="180"/>
        <end position="197"/>
    </location>
</feature>
<keyword evidence="2" id="KW-0812">Transmembrane</keyword>
<feature type="signal peptide" evidence="3">
    <location>
        <begin position="1"/>
        <end position="32"/>
    </location>
</feature>
<dbReference type="GO" id="GO:0004180">
    <property type="term" value="F:carboxypeptidase activity"/>
    <property type="evidence" value="ECO:0007669"/>
    <property type="project" value="UniProtKB-KW"/>
</dbReference>
<dbReference type="EMBL" id="JADQTO010000002">
    <property type="protein sequence ID" value="MBG0560445.1"/>
    <property type="molecule type" value="Genomic_DNA"/>
</dbReference>
<name>A0A931FVN7_9ACTN</name>
<feature type="compositionally biased region" description="Low complexity" evidence="1">
    <location>
        <begin position="491"/>
        <end position="519"/>
    </location>
</feature>
<feature type="region of interest" description="Disordered" evidence="1">
    <location>
        <begin position="176"/>
        <end position="198"/>
    </location>
</feature>
<keyword evidence="5" id="KW-1185">Reference proteome</keyword>
<keyword evidence="4" id="KW-0121">Carboxypeptidase</keyword>
<evidence type="ECO:0000256" key="2">
    <source>
        <dbReference type="SAM" id="Phobius"/>
    </source>
</evidence>
<keyword evidence="4" id="KW-0645">Protease</keyword>
<organism evidence="4 5">
    <name type="scientific">Actinoplanes aureus</name>
    <dbReference type="NCBI Taxonomy" id="2792083"/>
    <lineage>
        <taxon>Bacteria</taxon>
        <taxon>Bacillati</taxon>
        <taxon>Actinomycetota</taxon>
        <taxon>Actinomycetes</taxon>
        <taxon>Micromonosporales</taxon>
        <taxon>Micromonosporaceae</taxon>
        <taxon>Actinoplanes</taxon>
    </lineage>
</organism>
<feature type="transmembrane region" description="Helical" evidence="2">
    <location>
        <begin position="292"/>
        <end position="314"/>
    </location>
</feature>
<dbReference type="Proteomes" id="UP000598146">
    <property type="component" value="Unassembled WGS sequence"/>
</dbReference>
<feature type="region of interest" description="Disordered" evidence="1">
    <location>
        <begin position="321"/>
        <end position="342"/>
    </location>
</feature>
<sequence>MTTHLLGRTTQAGAFLALVAGLVAGVQTAALADPPSVQIRSLSSIDVSSGSTVTMRYTVSNPQPGNGENQPGGAFTSIRVSGVDCTSGDCSPAQQIQGTEEFEATLTVPTLGAGETRSVTVTVTATVNGEQPGQASQTINVRGPEKPQTVRQVSGRIRDNEGDRLSGVAVAMQDSAGHSYETTTNGDGGYSFTSSDSKPIAPGKITVAAVKDGFQAKTVDVQGSAGRSISVPITLKKLAAASPSPTPSASASAPAEPTVAPDEEEETDESPPPAAGNANTQETAGDSEGSNWLLILMGGLLVAAGIGAFVLVWMRRKNSGNDDTSLDGPTPGFGGPGAAPAGANQFDATRVAAPVGAGRGGDATVIAPAGMAGGIGDAPTMIHRPVVEDEFPDPYGAPIPPGGGFAGGSQWDDQGAGYGGEQPYGQPGNAYGEPQGGGYGNEAAPQRYDEHTSLYQPEQPQRYDEHTSLYQPEQGAGYGDPQYGQQGGWGDQDNGYGPQPGGYDPQQQYGGYDQQQAGYGDQGGWGGQDNGYGPQQGGYDPQQQYGGYDQQQPPPPQPPGRYSDQDGYYGGPQQGQRPNRDWPDD</sequence>
<reference evidence="4" key="1">
    <citation type="submission" date="2020-11" db="EMBL/GenBank/DDBJ databases">
        <title>Isolation and identification of active actinomycetes.</title>
        <authorList>
            <person name="Sun X."/>
        </authorList>
    </citation>
    <scope>NUCLEOTIDE SEQUENCE</scope>
    <source>
        <strain evidence="4">NEAU-A11</strain>
    </source>
</reference>
<dbReference type="SUPFAM" id="SSF49464">
    <property type="entry name" value="Carboxypeptidase regulatory domain-like"/>
    <property type="match status" value="1"/>
</dbReference>
<proteinExistence type="predicted"/>
<protein>
    <submittedName>
        <fullName evidence="4">Carboxypeptidase regulatory-like domain-containing protein</fullName>
    </submittedName>
</protein>
<keyword evidence="2" id="KW-0472">Membrane</keyword>
<feature type="compositionally biased region" description="Polar residues" evidence="1">
    <location>
        <begin position="277"/>
        <end position="286"/>
    </location>
</feature>
<accession>A0A931FVN7</accession>